<sequence>MSRHNSDGDNFDRPMRLHAEISLKRSMNSASSSKNLAAPRPLRRCRSASPALPRPPLLTSEQQNLIKKSWQRVPKSSIGKTIYQRMVAKCPEAKKLFMVDNSTISRHERYFADLIQSAVDNLTDMERALQPWLEMIGKGHAGFAIRAKHWDAFGEALVSAISDWIGPGKLHRETVKAWMILSSFFSDQLGAASQKSNGDAVNAICTPRIQLLTLVSTGPSQN</sequence>
<protein>
    <submittedName>
        <fullName evidence="2">Globin family profile domain-containing protein</fullName>
    </submittedName>
</protein>
<proteinExistence type="predicted"/>
<organism evidence="1 2">
    <name type="scientific">Panagrolaimus sp. JU765</name>
    <dbReference type="NCBI Taxonomy" id="591449"/>
    <lineage>
        <taxon>Eukaryota</taxon>
        <taxon>Metazoa</taxon>
        <taxon>Ecdysozoa</taxon>
        <taxon>Nematoda</taxon>
        <taxon>Chromadorea</taxon>
        <taxon>Rhabditida</taxon>
        <taxon>Tylenchina</taxon>
        <taxon>Panagrolaimomorpha</taxon>
        <taxon>Panagrolaimoidea</taxon>
        <taxon>Panagrolaimidae</taxon>
        <taxon>Panagrolaimus</taxon>
    </lineage>
</organism>
<dbReference type="WBParaSite" id="JU765_v2.g11081.t1">
    <property type="protein sequence ID" value="JU765_v2.g11081.t1"/>
    <property type="gene ID" value="JU765_v2.g11081"/>
</dbReference>
<evidence type="ECO:0000313" key="2">
    <source>
        <dbReference type="WBParaSite" id="JU765_v2.g11081.t1"/>
    </source>
</evidence>
<dbReference type="Proteomes" id="UP000887576">
    <property type="component" value="Unplaced"/>
</dbReference>
<name>A0AC34PY52_9BILA</name>
<reference evidence="2" key="1">
    <citation type="submission" date="2022-11" db="UniProtKB">
        <authorList>
            <consortium name="WormBaseParasite"/>
        </authorList>
    </citation>
    <scope>IDENTIFICATION</scope>
</reference>
<evidence type="ECO:0000313" key="1">
    <source>
        <dbReference type="Proteomes" id="UP000887576"/>
    </source>
</evidence>
<accession>A0AC34PY52</accession>